<keyword evidence="3" id="KW-1185">Reference proteome</keyword>
<dbReference type="AlphaFoldDB" id="A0A8X7CUC6"/>
<reference evidence="2" key="1">
    <citation type="submission" date="2020-08" db="EMBL/GenBank/DDBJ databases">
        <title>Multicomponent nature underlies the extraordinary mechanical properties of spider dragline silk.</title>
        <authorList>
            <person name="Kono N."/>
            <person name="Nakamura H."/>
            <person name="Mori M."/>
            <person name="Yoshida Y."/>
            <person name="Ohtoshi R."/>
            <person name="Malay A.D."/>
            <person name="Moran D.A.P."/>
            <person name="Tomita M."/>
            <person name="Numata K."/>
            <person name="Arakawa K."/>
        </authorList>
    </citation>
    <scope>NUCLEOTIDE SEQUENCE</scope>
</reference>
<feature type="region of interest" description="Disordered" evidence="1">
    <location>
        <begin position="1"/>
        <end position="68"/>
    </location>
</feature>
<evidence type="ECO:0000256" key="1">
    <source>
        <dbReference type="SAM" id="MobiDB-lite"/>
    </source>
</evidence>
<name>A0A8X7CUC6_9ARAC</name>
<accession>A0A8X7CUC6</accession>
<gene>
    <name evidence="2" type="ORF">TNIN_218511</name>
</gene>
<comment type="caution">
    <text evidence="2">The sequence shown here is derived from an EMBL/GenBank/DDBJ whole genome shotgun (WGS) entry which is preliminary data.</text>
</comment>
<feature type="compositionally biased region" description="Basic residues" evidence="1">
    <location>
        <begin position="54"/>
        <end position="67"/>
    </location>
</feature>
<sequence length="143" mass="16128">MIPIRQMDPSQTRIKNRPTGRESKEGATSRGGLVAVGTTRDHAGTSPYPIRSRAGSRKTRRKERQKGRSFAAGHIFFAAGNWGFRFQKKDSSSWTIWSSESAREPSVWIWKEVTHPGILGCSFLFLLTSSQTIFIESQVRIDE</sequence>
<dbReference type="EMBL" id="BMAV01022816">
    <property type="protein sequence ID" value="GFY78082.1"/>
    <property type="molecule type" value="Genomic_DNA"/>
</dbReference>
<protein>
    <submittedName>
        <fullName evidence="2">Uncharacterized protein</fullName>
    </submittedName>
</protein>
<evidence type="ECO:0000313" key="3">
    <source>
        <dbReference type="Proteomes" id="UP000886998"/>
    </source>
</evidence>
<dbReference type="Proteomes" id="UP000886998">
    <property type="component" value="Unassembled WGS sequence"/>
</dbReference>
<evidence type="ECO:0000313" key="2">
    <source>
        <dbReference type="EMBL" id="GFY78082.1"/>
    </source>
</evidence>
<proteinExistence type="predicted"/>
<organism evidence="2 3">
    <name type="scientific">Trichonephila inaurata madagascariensis</name>
    <dbReference type="NCBI Taxonomy" id="2747483"/>
    <lineage>
        <taxon>Eukaryota</taxon>
        <taxon>Metazoa</taxon>
        <taxon>Ecdysozoa</taxon>
        <taxon>Arthropoda</taxon>
        <taxon>Chelicerata</taxon>
        <taxon>Arachnida</taxon>
        <taxon>Araneae</taxon>
        <taxon>Araneomorphae</taxon>
        <taxon>Entelegynae</taxon>
        <taxon>Araneoidea</taxon>
        <taxon>Nephilidae</taxon>
        <taxon>Trichonephila</taxon>
        <taxon>Trichonephila inaurata</taxon>
    </lineage>
</organism>